<evidence type="ECO:0000313" key="3">
    <source>
        <dbReference type="EMBL" id="SLN51526.1"/>
    </source>
</evidence>
<dbReference type="OrthoDB" id="7841298at2"/>
<feature type="chain" id="PRO_5044568281" description="DUF2059 domain-containing protein" evidence="1">
    <location>
        <begin position="27"/>
        <end position="279"/>
    </location>
</feature>
<gene>
    <name evidence="2" type="ORF">CLV79_10610</name>
    <name evidence="3" type="ORF">LOS8367_02370</name>
</gene>
<evidence type="ECO:0000313" key="5">
    <source>
        <dbReference type="Proteomes" id="UP000240624"/>
    </source>
</evidence>
<dbReference type="EMBL" id="FWFY01000006">
    <property type="protein sequence ID" value="SLN51526.1"/>
    <property type="molecule type" value="Genomic_DNA"/>
</dbReference>
<proteinExistence type="predicted"/>
<evidence type="ECO:0000313" key="4">
    <source>
        <dbReference type="Proteomes" id="UP000193495"/>
    </source>
</evidence>
<reference evidence="3 4" key="1">
    <citation type="submission" date="2017-03" db="EMBL/GenBank/DDBJ databases">
        <authorList>
            <person name="Afonso C.L."/>
            <person name="Miller P.J."/>
            <person name="Scott M.A."/>
            <person name="Spackman E."/>
            <person name="Goraichik I."/>
            <person name="Dimitrov K.M."/>
            <person name="Suarez D.L."/>
            <person name="Swayne D.E."/>
        </authorList>
    </citation>
    <scope>NUCLEOTIDE SEQUENCE [LARGE SCALE GENOMIC DNA]</scope>
    <source>
        <strain evidence="3 4">CECT 8367</strain>
    </source>
</reference>
<evidence type="ECO:0008006" key="6">
    <source>
        <dbReference type="Google" id="ProtNLM"/>
    </source>
</evidence>
<evidence type="ECO:0000313" key="2">
    <source>
        <dbReference type="EMBL" id="PSK86003.1"/>
    </source>
</evidence>
<protein>
    <recommendedName>
        <fullName evidence="6">DUF2059 domain-containing protein</fullName>
    </recommendedName>
</protein>
<reference evidence="2 5" key="2">
    <citation type="submission" date="2018-03" db="EMBL/GenBank/DDBJ databases">
        <title>Genomic Encyclopedia of Archaeal and Bacterial Type Strains, Phase II (KMG-II): from individual species to whole genera.</title>
        <authorList>
            <person name="Goeker M."/>
        </authorList>
    </citation>
    <scope>NUCLEOTIDE SEQUENCE [LARGE SCALE GENOMIC DNA]</scope>
    <source>
        <strain evidence="2 5">DSM 29956</strain>
    </source>
</reference>
<feature type="signal peptide" evidence="1">
    <location>
        <begin position="1"/>
        <end position="26"/>
    </location>
</feature>
<keyword evidence="5" id="KW-1185">Reference proteome</keyword>
<dbReference type="Proteomes" id="UP000193495">
    <property type="component" value="Unassembled WGS sequence"/>
</dbReference>
<dbReference type="Proteomes" id="UP000240624">
    <property type="component" value="Unassembled WGS sequence"/>
</dbReference>
<organism evidence="3 4">
    <name type="scientific">Limimaricola soesokkakensis</name>
    <dbReference type="NCBI Taxonomy" id="1343159"/>
    <lineage>
        <taxon>Bacteria</taxon>
        <taxon>Pseudomonadati</taxon>
        <taxon>Pseudomonadota</taxon>
        <taxon>Alphaproteobacteria</taxon>
        <taxon>Rhodobacterales</taxon>
        <taxon>Paracoccaceae</taxon>
        <taxon>Limimaricola</taxon>
    </lineage>
</organism>
<dbReference type="RefSeq" id="WP_085896703.1">
    <property type="nucleotide sequence ID" value="NZ_FWFY01000006.1"/>
</dbReference>
<dbReference type="EMBL" id="PYGB01000006">
    <property type="protein sequence ID" value="PSK86003.1"/>
    <property type="molecule type" value="Genomic_DNA"/>
</dbReference>
<name>A0A1X6ZJT4_9RHOB</name>
<evidence type="ECO:0000256" key="1">
    <source>
        <dbReference type="SAM" id="SignalP"/>
    </source>
</evidence>
<accession>A0A1X6ZJT4</accession>
<sequence length="279" mass="29850">MRNIARSIAIFTLGALPAFAPLPAMAVPGQGIDRLVDALALDEIVAVMREEGLTYGTELGRELFPDGTGAWGREVARIYDADAMRDALAEGLEAGLVGTQLPTVLEFFETGPGARFARLEASARRAMLAPDVEAGAEEVAALAMRDETPRFVLVDAFVEANDLIEANVAGALNANLAFSRALLDGGAFGGAVSEAEILGDVWAQEPQIRQDTTEWLYAFLMLAYAPATETEMQEYVAFSRSPAGRDLNRALFAAYDEMLTEISRDLGASAARLMAGQEI</sequence>
<dbReference type="AlphaFoldDB" id="A0A1X6ZJT4"/>
<keyword evidence="1" id="KW-0732">Signal</keyword>